<keyword evidence="17" id="KW-0282">Flagellum</keyword>
<protein>
    <recommendedName>
        <fullName evidence="27">Calcium-dependent protein kinase 1</fullName>
        <ecNumber evidence="5">2.7.11.1</ecNumber>
    </recommendedName>
</protein>
<dbReference type="SUPFAM" id="SSF47473">
    <property type="entry name" value="EF-hand"/>
    <property type="match status" value="1"/>
</dbReference>
<evidence type="ECO:0000256" key="18">
    <source>
        <dbReference type="ARBA" id="ARBA00022870"/>
    </source>
</evidence>
<accession>A0A024GRR1</accession>
<dbReference type="InterPro" id="IPR050205">
    <property type="entry name" value="CDPK_Ser/Thr_kinases"/>
</dbReference>
<dbReference type="Pfam" id="PF00069">
    <property type="entry name" value="Pkinase"/>
    <property type="match status" value="1"/>
</dbReference>
<evidence type="ECO:0000256" key="28">
    <source>
        <dbReference type="PROSITE-ProRule" id="PRU10141"/>
    </source>
</evidence>
<evidence type="ECO:0000256" key="23">
    <source>
        <dbReference type="ARBA" id="ARBA00024334"/>
    </source>
</evidence>
<dbReference type="InterPro" id="IPR000719">
    <property type="entry name" value="Prot_kinase_dom"/>
</dbReference>
<comment type="caution">
    <text evidence="32">The sequence shown here is derived from an EMBL/GenBank/DDBJ whole genome shotgun (WGS) entry which is preliminary data.</text>
</comment>
<dbReference type="GO" id="GO:0020002">
    <property type="term" value="C:host cell plasma membrane"/>
    <property type="evidence" value="ECO:0007669"/>
    <property type="project" value="UniProtKB-SubCell"/>
</dbReference>
<evidence type="ECO:0000256" key="2">
    <source>
        <dbReference type="ARBA" id="ARBA00004230"/>
    </source>
</evidence>
<dbReference type="Gene3D" id="3.30.200.20">
    <property type="entry name" value="Phosphorylase Kinase, domain 1"/>
    <property type="match status" value="1"/>
</dbReference>
<proteinExistence type="inferred from homology"/>
<dbReference type="PROSITE" id="PS50011">
    <property type="entry name" value="PROTEIN_KINASE_DOM"/>
    <property type="match status" value="1"/>
</dbReference>
<dbReference type="Proteomes" id="UP000053237">
    <property type="component" value="Unassembled WGS sequence"/>
</dbReference>
<keyword evidence="33" id="KW-1185">Reference proteome</keyword>
<keyword evidence="8" id="KW-0723">Serine/threonine-protein kinase</keyword>
<dbReference type="EMBL" id="CAIX01000298">
    <property type="protein sequence ID" value="CCI49445.1"/>
    <property type="molecule type" value="Genomic_DNA"/>
</dbReference>
<gene>
    <name evidence="32" type="ORF">BN9_107610</name>
</gene>
<dbReference type="PROSITE" id="PS50222">
    <property type="entry name" value="EF_HAND_2"/>
    <property type="match status" value="3"/>
</dbReference>
<dbReference type="GO" id="GO:0004674">
    <property type="term" value="F:protein serine/threonine kinase activity"/>
    <property type="evidence" value="ECO:0007669"/>
    <property type="project" value="UniProtKB-KW"/>
</dbReference>
<comment type="catalytic activity">
    <reaction evidence="24">
        <text>L-threonyl-[protein] + ATP = O-phospho-L-threonyl-[protein] + ADP + H(+)</text>
        <dbReference type="Rhea" id="RHEA:46608"/>
        <dbReference type="Rhea" id="RHEA-COMP:11060"/>
        <dbReference type="Rhea" id="RHEA-COMP:11605"/>
        <dbReference type="ChEBI" id="CHEBI:15378"/>
        <dbReference type="ChEBI" id="CHEBI:30013"/>
        <dbReference type="ChEBI" id="CHEBI:30616"/>
        <dbReference type="ChEBI" id="CHEBI:61977"/>
        <dbReference type="ChEBI" id="CHEBI:456216"/>
        <dbReference type="EC" id="2.7.11.1"/>
    </reaction>
</comment>
<evidence type="ECO:0000256" key="10">
    <source>
        <dbReference type="ARBA" id="ARBA00022707"/>
    </source>
</evidence>
<keyword evidence="16 28" id="KW-0067">ATP-binding</keyword>
<name>A0A024GRR1_9STRA</name>
<dbReference type="FunCoup" id="A0A024GRR1">
    <property type="interactions" value="13"/>
</dbReference>
<comment type="similarity">
    <text evidence="23">Belongs to the protein kinase superfamily. Ser/Thr protein kinase family. CDPK subfamily.</text>
</comment>
<evidence type="ECO:0000256" key="22">
    <source>
        <dbReference type="ARBA" id="ARBA00023288"/>
    </source>
</evidence>
<dbReference type="GO" id="GO:0031514">
    <property type="term" value="C:motile cilium"/>
    <property type="evidence" value="ECO:0007669"/>
    <property type="project" value="UniProtKB-SubCell"/>
</dbReference>
<feature type="domain" description="EF-hand" evidence="31">
    <location>
        <begin position="483"/>
        <end position="518"/>
    </location>
</feature>
<keyword evidence="18" id="KW-0472">Membrane</keyword>
<dbReference type="GO" id="GO:0020005">
    <property type="term" value="C:symbiont-containing vacuole membrane"/>
    <property type="evidence" value="ECO:0007669"/>
    <property type="project" value="UniProtKB-SubCell"/>
</dbReference>
<keyword evidence="21" id="KW-0966">Cell projection</keyword>
<evidence type="ECO:0000256" key="6">
    <source>
        <dbReference type="ARBA" id="ARBA00022475"/>
    </source>
</evidence>
<evidence type="ECO:0000256" key="25">
    <source>
        <dbReference type="ARBA" id="ARBA00048679"/>
    </source>
</evidence>
<evidence type="ECO:0000313" key="33">
    <source>
        <dbReference type="Proteomes" id="UP000053237"/>
    </source>
</evidence>
<evidence type="ECO:0000256" key="24">
    <source>
        <dbReference type="ARBA" id="ARBA00047899"/>
    </source>
</evidence>
<dbReference type="InterPro" id="IPR011992">
    <property type="entry name" value="EF-hand-dom_pair"/>
</dbReference>
<dbReference type="InterPro" id="IPR018247">
    <property type="entry name" value="EF_Hand_1_Ca_BS"/>
</dbReference>
<dbReference type="CDD" id="cd15898">
    <property type="entry name" value="EFh_PI-PLC"/>
    <property type="match status" value="1"/>
</dbReference>
<dbReference type="FunFam" id="1.10.510.10:FF:000398">
    <property type="entry name" value="Calcium-dependent protein kinase 1"/>
    <property type="match status" value="1"/>
</dbReference>
<dbReference type="PANTHER" id="PTHR24349">
    <property type="entry name" value="SERINE/THREONINE-PROTEIN KINASE"/>
    <property type="match status" value="1"/>
</dbReference>
<evidence type="ECO:0000256" key="11">
    <source>
        <dbReference type="ARBA" id="ARBA00022723"/>
    </source>
</evidence>
<keyword evidence="20" id="KW-0564">Palmitate</keyword>
<dbReference type="SUPFAM" id="SSF56112">
    <property type="entry name" value="Protein kinase-like (PK-like)"/>
    <property type="match status" value="1"/>
</dbReference>
<evidence type="ECO:0000256" key="21">
    <source>
        <dbReference type="ARBA" id="ARBA00023273"/>
    </source>
</evidence>
<keyword evidence="14" id="KW-0418">Kinase</keyword>
<feature type="compositionally biased region" description="Basic residues" evidence="29">
    <location>
        <begin position="9"/>
        <end position="27"/>
    </location>
</feature>
<feature type="binding site" evidence="28">
    <location>
        <position position="110"/>
    </location>
    <ligand>
        <name>ATP</name>
        <dbReference type="ChEBI" id="CHEBI:30616"/>
    </ligand>
</feature>
<keyword evidence="15" id="KW-0106">Calcium</keyword>
<evidence type="ECO:0000256" key="13">
    <source>
        <dbReference type="ARBA" id="ARBA00022741"/>
    </source>
</evidence>
<evidence type="ECO:0000256" key="12">
    <source>
        <dbReference type="ARBA" id="ARBA00022737"/>
    </source>
</evidence>
<dbReference type="OrthoDB" id="40902at2759"/>
<dbReference type="Pfam" id="PF13499">
    <property type="entry name" value="EF-hand_7"/>
    <property type="match status" value="2"/>
</dbReference>
<evidence type="ECO:0000313" key="32">
    <source>
        <dbReference type="EMBL" id="CCI49445.1"/>
    </source>
</evidence>
<dbReference type="Gene3D" id="1.10.238.10">
    <property type="entry name" value="EF-hand"/>
    <property type="match status" value="1"/>
</dbReference>
<dbReference type="InterPro" id="IPR002048">
    <property type="entry name" value="EF_hand_dom"/>
</dbReference>
<organism evidence="32 33">
    <name type="scientific">Albugo candida</name>
    <dbReference type="NCBI Taxonomy" id="65357"/>
    <lineage>
        <taxon>Eukaryota</taxon>
        <taxon>Sar</taxon>
        <taxon>Stramenopiles</taxon>
        <taxon>Oomycota</taxon>
        <taxon>Peronosporomycetes</taxon>
        <taxon>Albuginales</taxon>
        <taxon>Albuginaceae</taxon>
        <taxon>Albugo</taxon>
    </lineage>
</organism>
<evidence type="ECO:0000256" key="27">
    <source>
        <dbReference type="ARBA" id="ARBA00068067"/>
    </source>
</evidence>
<dbReference type="InterPro" id="IPR017441">
    <property type="entry name" value="Protein_kinase_ATP_BS"/>
</dbReference>
<dbReference type="FunFam" id="3.30.200.20:FF:000315">
    <property type="entry name" value="Calcium-dependent protein kinase 3"/>
    <property type="match status" value="1"/>
</dbReference>
<sequence length="531" mass="58872">MGNNGSNARPHKQYRYSGARKAKKHAGQGHAPPPPYRSSAPGDSVPAPASNERRTSESKPTRTVQSRLITGALRDINEFYSIERKEIGQGSFGTVRVGVDKSTGRNVAIKTLPKFQISQPDVMQSEIRILRSLDHPNIIKFHDVCEGPRHIHIITELCTGGELFDRIIARGHFSEADAATLIRKILSAVAHCHDRGICHRDLKPENCLFATNAEDADLKVIDFGLSCMDDSVTGGNVMKTRVGSIYYVAPEVLKGRYDKSCDLWSIGVIVYILLCGYPPFYGDTDSDVFDAVISGKFEFDTAEWSAVSDAAKRFIIDLLVVDPTKRLTAHEALRHPWLSGGAPLTQIGLSSDILSSLKRFTGHNKLKKAALEVIADQMTENDLAELKQQFMSIDKDGNGVITMAELAQAVGCIGHGVMTEEVLQMLQGVDVDGDGLIDYPEFLAATVRRNVVNKQEHLINAFNYFDTRKQGVITKADLVQFMKSEEQAEEILNEIDINGDEQISFEEFLIMMERNGFEDAHDGKNGLEWEF</sequence>
<evidence type="ECO:0000256" key="15">
    <source>
        <dbReference type="ARBA" id="ARBA00022837"/>
    </source>
</evidence>
<dbReference type="InterPro" id="IPR011009">
    <property type="entry name" value="Kinase-like_dom_sf"/>
</dbReference>
<keyword evidence="7" id="KW-1032">Host cell membrane</keyword>
<evidence type="ECO:0000256" key="7">
    <source>
        <dbReference type="ARBA" id="ARBA00022511"/>
    </source>
</evidence>
<dbReference type="PROSITE" id="PS00107">
    <property type="entry name" value="PROTEIN_KINASE_ATP"/>
    <property type="match status" value="1"/>
</dbReference>
<reference evidence="32 33" key="1">
    <citation type="submission" date="2012-05" db="EMBL/GenBank/DDBJ databases">
        <title>Recombination and specialization in a pathogen metapopulation.</title>
        <authorList>
            <person name="Gardiner A."/>
            <person name="Kemen E."/>
            <person name="Schultz-Larsen T."/>
            <person name="MacLean D."/>
            <person name="Van Oosterhout C."/>
            <person name="Jones J.D.G."/>
        </authorList>
    </citation>
    <scope>NUCLEOTIDE SEQUENCE [LARGE SCALE GENOMIC DNA]</scope>
    <source>
        <strain evidence="32 33">Ac Nc2</strain>
    </source>
</reference>
<keyword evidence="9" id="KW-0808">Transferase</keyword>
<evidence type="ECO:0000256" key="29">
    <source>
        <dbReference type="SAM" id="MobiDB-lite"/>
    </source>
</evidence>
<evidence type="ECO:0000256" key="8">
    <source>
        <dbReference type="ARBA" id="ARBA00022527"/>
    </source>
</evidence>
<dbReference type="GO" id="GO:0005886">
    <property type="term" value="C:plasma membrane"/>
    <property type="evidence" value="ECO:0007669"/>
    <property type="project" value="UniProtKB-SubCell"/>
</dbReference>
<keyword evidence="18" id="KW-1043">Host membrane</keyword>
<keyword evidence="13 28" id="KW-0547">Nucleotide-binding</keyword>
<feature type="domain" description="EF-hand" evidence="31">
    <location>
        <begin position="417"/>
        <end position="452"/>
    </location>
</feature>
<dbReference type="EC" id="2.7.11.1" evidence="5"/>
<dbReference type="InParanoid" id="A0A024GRR1"/>
<dbReference type="PROSITE" id="PS00108">
    <property type="entry name" value="PROTEIN_KINASE_ST"/>
    <property type="match status" value="1"/>
</dbReference>
<feature type="domain" description="EF-hand" evidence="31">
    <location>
        <begin position="381"/>
        <end position="416"/>
    </location>
</feature>
<dbReference type="STRING" id="65357.A0A024GRR1"/>
<dbReference type="GO" id="GO:0005524">
    <property type="term" value="F:ATP binding"/>
    <property type="evidence" value="ECO:0007669"/>
    <property type="project" value="UniProtKB-UniRule"/>
</dbReference>
<dbReference type="AlphaFoldDB" id="A0A024GRR1"/>
<evidence type="ECO:0000256" key="26">
    <source>
        <dbReference type="ARBA" id="ARBA00060437"/>
    </source>
</evidence>
<keyword evidence="10" id="KW-0519">Myristate</keyword>
<evidence type="ECO:0000256" key="9">
    <source>
        <dbReference type="ARBA" id="ARBA00022679"/>
    </source>
</evidence>
<comment type="cofactor">
    <cofactor evidence="1">
        <name>Mg(2+)</name>
        <dbReference type="ChEBI" id="CHEBI:18420"/>
    </cofactor>
</comment>
<evidence type="ECO:0000256" key="17">
    <source>
        <dbReference type="ARBA" id="ARBA00022846"/>
    </source>
</evidence>
<comment type="subcellular location">
    <subcellularLocation>
        <location evidence="3">Cell membrane</location>
        <topology evidence="3">Lipid-anchor</topology>
        <orientation evidence="3">Cytoplasmic side</orientation>
    </subcellularLocation>
    <subcellularLocation>
        <location evidence="2">Cell projection</location>
        <location evidence="2">Cilium</location>
        <location evidence="2">Flagellum</location>
    </subcellularLocation>
    <subcellularLocation>
        <location evidence="4">Host cell membrane</location>
        <topology evidence="4">Lipid-anchor</topology>
    </subcellularLocation>
    <subcellularLocation>
        <location evidence="26">Parasitophorous vacuole membrane</location>
        <topology evidence="26">Lipid-anchor</topology>
    </subcellularLocation>
</comment>
<dbReference type="PROSITE" id="PS00018">
    <property type="entry name" value="EF_HAND_1"/>
    <property type="match status" value="2"/>
</dbReference>
<feature type="domain" description="Protein kinase" evidence="30">
    <location>
        <begin position="81"/>
        <end position="338"/>
    </location>
</feature>
<dbReference type="InterPro" id="IPR008271">
    <property type="entry name" value="Ser/Thr_kinase_AS"/>
</dbReference>
<evidence type="ECO:0000256" key="1">
    <source>
        <dbReference type="ARBA" id="ARBA00001946"/>
    </source>
</evidence>
<dbReference type="FunFam" id="1.10.238.10:FF:000001">
    <property type="entry name" value="Calmodulin 1"/>
    <property type="match status" value="1"/>
</dbReference>
<feature type="region of interest" description="Disordered" evidence="29">
    <location>
        <begin position="1"/>
        <end position="66"/>
    </location>
</feature>
<keyword evidence="22" id="KW-0449">Lipoprotein</keyword>
<evidence type="ECO:0000256" key="5">
    <source>
        <dbReference type="ARBA" id="ARBA00012513"/>
    </source>
</evidence>
<dbReference type="CDD" id="cd05117">
    <property type="entry name" value="STKc_CAMK"/>
    <property type="match status" value="1"/>
</dbReference>
<keyword evidence="11" id="KW-0479">Metal-binding</keyword>
<keyword evidence="19" id="KW-0969">Cilium</keyword>
<evidence type="ECO:0000256" key="19">
    <source>
        <dbReference type="ARBA" id="ARBA00023069"/>
    </source>
</evidence>
<dbReference type="GO" id="GO:0005509">
    <property type="term" value="F:calcium ion binding"/>
    <property type="evidence" value="ECO:0007669"/>
    <property type="project" value="InterPro"/>
</dbReference>
<dbReference type="SMART" id="SM00054">
    <property type="entry name" value="EFh"/>
    <property type="match status" value="4"/>
</dbReference>
<dbReference type="Gene3D" id="1.10.510.10">
    <property type="entry name" value="Transferase(Phosphotransferase) domain 1"/>
    <property type="match status" value="1"/>
</dbReference>
<evidence type="ECO:0000256" key="4">
    <source>
        <dbReference type="ARBA" id="ARBA00004425"/>
    </source>
</evidence>
<evidence type="ECO:0000259" key="30">
    <source>
        <dbReference type="PROSITE" id="PS50011"/>
    </source>
</evidence>
<keyword evidence="6" id="KW-1003">Cell membrane</keyword>
<evidence type="ECO:0000256" key="3">
    <source>
        <dbReference type="ARBA" id="ARBA00004342"/>
    </source>
</evidence>
<keyword evidence="12" id="KW-0677">Repeat</keyword>
<feature type="compositionally biased region" description="Basic and acidic residues" evidence="29">
    <location>
        <begin position="51"/>
        <end position="60"/>
    </location>
</feature>
<evidence type="ECO:0000256" key="20">
    <source>
        <dbReference type="ARBA" id="ARBA00023139"/>
    </source>
</evidence>
<evidence type="ECO:0000256" key="14">
    <source>
        <dbReference type="ARBA" id="ARBA00022777"/>
    </source>
</evidence>
<comment type="catalytic activity">
    <reaction evidence="25">
        <text>L-seryl-[protein] + ATP = O-phospho-L-seryl-[protein] + ADP + H(+)</text>
        <dbReference type="Rhea" id="RHEA:17989"/>
        <dbReference type="Rhea" id="RHEA-COMP:9863"/>
        <dbReference type="Rhea" id="RHEA-COMP:11604"/>
        <dbReference type="ChEBI" id="CHEBI:15378"/>
        <dbReference type="ChEBI" id="CHEBI:29999"/>
        <dbReference type="ChEBI" id="CHEBI:30616"/>
        <dbReference type="ChEBI" id="CHEBI:83421"/>
        <dbReference type="ChEBI" id="CHEBI:456216"/>
        <dbReference type="EC" id="2.7.11.1"/>
    </reaction>
</comment>
<evidence type="ECO:0000259" key="31">
    <source>
        <dbReference type="PROSITE" id="PS50222"/>
    </source>
</evidence>
<evidence type="ECO:0000256" key="16">
    <source>
        <dbReference type="ARBA" id="ARBA00022840"/>
    </source>
</evidence>
<dbReference type="SMART" id="SM00220">
    <property type="entry name" value="S_TKc"/>
    <property type="match status" value="1"/>
</dbReference>